<protein>
    <submittedName>
        <fullName evidence="2">Uncharacterized protein</fullName>
    </submittedName>
</protein>
<dbReference type="Proteomes" id="UP000196435">
    <property type="component" value="Unassembled WGS sequence"/>
</dbReference>
<evidence type="ECO:0000313" key="4">
    <source>
        <dbReference type="Proteomes" id="UP000224871"/>
    </source>
</evidence>
<dbReference type="OrthoDB" id="6456047at2"/>
<dbReference type="AlphaFoldDB" id="A0A1N6N1Q7"/>
<name>A0A1N6N1Q7_9GAMM</name>
<proteinExistence type="predicted"/>
<reference evidence="3" key="1">
    <citation type="submission" date="2016-12" db="EMBL/GenBank/DDBJ databases">
        <authorList>
            <person name="Gaudriault S."/>
        </authorList>
    </citation>
    <scope>NUCLEOTIDE SEQUENCE [LARGE SCALE GENOMIC DNA]</scope>
    <source>
        <strain evidence="3">HGB1681 (deposited as PTA-6826 in the American Type Culture Collection)</strain>
    </source>
</reference>
<reference evidence="1 4" key="3">
    <citation type="journal article" date="2017" name="Nat. Microbiol.">
        <title>Natural product diversity associated with the nematode symbionts Photorhabdus and Xenorhabdus.</title>
        <authorList>
            <person name="Tobias N.J."/>
            <person name="Wolff H."/>
            <person name="Djahanschiri B."/>
            <person name="Grundmann F."/>
            <person name="Kronenwerth M."/>
            <person name="Shi Y.M."/>
            <person name="Simonyi S."/>
            <person name="Grun P."/>
            <person name="Shapiro-Ilan D."/>
            <person name="Pidot S.J."/>
            <person name="Stinear T.P."/>
            <person name="Ebersberger I."/>
            <person name="Bode H.B."/>
        </authorList>
    </citation>
    <scope>NUCLEOTIDE SEQUENCE [LARGE SCALE GENOMIC DNA]</scope>
    <source>
        <strain evidence="1 4">DSM 16336</strain>
    </source>
</reference>
<keyword evidence="4" id="KW-1185">Reference proteome</keyword>
<evidence type="ECO:0000313" key="3">
    <source>
        <dbReference type="Proteomes" id="UP000196435"/>
    </source>
</evidence>
<dbReference type="InterPro" id="IPR045604">
    <property type="entry name" value="DUF6453"/>
</dbReference>
<sequence>MSEIGLLVHPGDGGKPYRLDSDRAQTLSLIRTITIDLHGDYRKQGWQQSRHIPEAKDFHIVLIPIKTVMVGQNGNVSAIVDIRLTNIRMEGEYLRFEYSDSPNGKPDWYGNVTGWFDPFFERERTFSIQVCGYPKPTSSFGIQLAGMNGIATLSDRNRLGYCVYRGKITLGKWGEWRVPAAIPNREQCLVFARTETPGAAVGMNHDKVIRNNDVPCEVYVVIFSSGFSLKKPDVGVAVYNAAGEMTYSSYYTPFFLGEMIPVRNGRGSASHIARPMVQVSRLAKLARNIRGNSWRFADSGFSFAGKTIAVNEAGRMDYEYFQVNWFSYKPINYDIYAINFDDYF</sequence>
<accession>A0A1N6N1Q7</accession>
<reference evidence="2" key="2">
    <citation type="submission" date="2016-12" db="EMBL/GenBank/DDBJ databases">
        <authorList>
            <person name="Song W.-J."/>
            <person name="Kurnit D.M."/>
        </authorList>
    </citation>
    <scope>NUCLEOTIDE SEQUENCE [LARGE SCALE GENOMIC DNA]</scope>
    <source>
        <strain evidence="2">HGB1681</strain>
    </source>
</reference>
<gene>
    <name evidence="1" type="ORF">Xinn_01171</name>
    <name evidence="2" type="ORF">XIS1_900050</name>
</gene>
<dbReference type="EMBL" id="FTLG01000237">
    <property type="protein sequence ID" value="SIP75015.1"/>
    <property type="molecule type" value="Genomic_DNA"/>
</dbReference>
<evidence type="ECO:0000313" key="2">
    <source>
        <dbReference type="EMBL" id="SIP75015.1"/>
    </source>
</evidence>
<organism evidence="2 3">
    <name type="scientific">Xenorhabdus innexi</name>
    <dbReference type="NCBI Taxonomy" id="290109"/>
    <lineage>
        <taxon>Bacteria</taxon>
        <taxon>Pseudomonadati</taxon>
        <taxon>Pseudomonadota</taxon>
        <taxon>Gammaproteobacteria</taxon>
        <taxon>Enterobacterales</taxon>
        <taxon>Morganellaceae</taxon>
        <taxon>Xenorhabdus</taxon>
    </lineage>
</organism>
<evidence type="ECO:0000313" key="1">
    <source>
        <dbReference type="EMBL" id="PHM37204.1"/>
    </source>
</evidence>
<dbReference type="RefSeq" id="WP_086954298.1">
    <property type="nucleotide sequence ID" value="NZ_CAWNQC010000292.1"/>
</dbReference>
<dbReference type="Proteomes" id="UP000224871">
    <property type="component" value="Unassembled WGS sequence"/>
</dbReference>
<dbReference type="Pfam" id="PF20051">
    <property type="entry name" value="DUF6453"/>
    <property type="match status" value="1"/>
</dbReference>
<dbReference type="EMBL" id="NIBU01000009">
    <property type="protein sequence ID" value="PHM37204.1"/>
    <property type="molecule type" value="Genomic_DNA"/>
</dbReference>